<dbReference type="InterPro" id="IPR003709">
    <property type="entry name" value="VanY-like_core_dom"/>
</dbReference>
<organism evidence="4">
    <name type="scientific">freshwater metagenome</name>
    <dbReference type="NCBI Taxonomy" id="449393"/>
    <lineage>
        <taxon>unclassified sequences</taxon>
        <taxon>metagenomes</taxon>
        <taxon>ecological metagenomes</taxon>
    </lineage>
</organism>
<dbReference type="CDD" id="cd14814">
    <property type="entry name" value="Peptidase_M15"/>
    <property type="match status" value="1"/>
</dbReference>
<evidence type="ECO:0000256" key="2">
    <source>
        <dbReference type="SAM" id="MobiDB-lite"/>
    </source>
</evidence>
<gene>
    <name evidence="4" type="ORF">UFOPK1392_02314</name>
</gene>
<proteinExistence type="predicted"/>
<dbReference type="AlphaFoldDB" id="A0A6J5YLI1"/>
<feature type="domain" description="D-alanyl-D-alanine carboxypeptidase-like core" evidence="3">
    <location>
        <begin position="306"/>
        <end position="420"/>
    </location>
</feature>
<dbReference type="GO" id="GO:0008233">
    <property type="term" value="F:peptidase activity"/>
    <property type="evidence" value="ECO:0007669"/>
    <property type="project" value="InterPro"/>
</dbReference>
<feature type="compositionally biased region" description="Gly residues" evidence="2">
    <location>
        <begin position="266"/>
        <end position="282"/>
    </location>
</feature>
<name>A0A6J5YLI1_9ZZZZ</name>
<feature type="coiled-coil region" evidence="1">
    <location>
        <begin position="169"/>
        <end position="210"/>
    </location>
</feature>
<protein>
    <submittedName>
        <fullName evidence="4">Unannotated protein</fullName>
    </submittedName>
</protein>
<dbReference type="Pfam" id="PF02557">
    <property type="entry name" value="VanY"/>
    <property type="match status" value="1"/>
</dbReference>
<dbReference type="SUPFAM" id="SSF55166">
    <property type="entry name" value="Hedgehog/DD-peptidase"/>
    <property type="match status" value="1"/>
</dbReference>
<dbReference type="GO" id="GO:0006508">
    <property type="term" value="P:proteolysis"/>
    <property type="evidence" value="ECO:0007669"/>
    <property type="project" value="InterPro"/>
</dbReference>
<feature type="region of interest" description="Disordered" evidence="2">
    <location>
        <begin position="257"/>
        <end position="293"/>
    </location>
</feature>
<evidence type="ECO:0000259" key="3">
    <source>
        <dbReference type="Pfam" id="PF02557"/>
    </source>
</evidence>
<feature type="coiled-coil region" evidence="1">
    <location>
        <begin position="74"/>
        <end position="122"/>
    </location>
</feature>
<sequence length="424" mass="44801">MKPNRRTARSTAAQSLLGVLVVGLVALLAGSSVTAGADLAAARDRRAAVRSQQARVASQVDVLEAGEASVLAALAALDENVRGQQAAMVEARRQAESSRLEAEQAEADATETGRQLDRLRARMTDYAVAAYVSPPDEELFRQFEAASAQQDANRRAFLDLRSGNDLDLIDQLRATKRRLEEQLARAREARANAESQLAAAEAALGSLTAAQTEQHRFADQVRARLDERLSEAQYLSRLDSSFAAQISAEESKLAEAVSKVPVNPPTGGGSGSGSGSGSGGGTTTPPVTAPPITPTPGLVTVGGITVATSIGNQLRQLLAAASAAGINLGGYGYRDINAQIQLRRQNCGTSDYAVWYMPADGCRPPTARPGYSMHERGLAIDFQANGSFINSRSNPGFIWLAANAGRFGFINLPSEPWHWSVSGS</sequence>
<evidence type="ECO:0000256" key="1">
    <source>
        <dbReference type="SAM" id="Coils"/>
    </source>
</evidence>
<keyword evidence="1" id="KW-0175">Coiled coil</keyword>
<reference evidence="4" key="1">
    <citation type="submission" date="2020-05" db="EMBL/GenBank/DDBJ databases">
        <authorList>
            <person name="Chiriac C."/>
            <person name="Salcher M."/>
            <person name="Ghai R."/>
            <person name="Kavagutti S V."/>
        </authorList>
    </citation>
    <scope>NUCLEOTIDE SEQUENCE</scope>
</reference>
<evidence type="ECO:0000313" key="4">
    <source>
        <dbReference type="EMBL" id="CAB4324539.1"/>
    </source>
</evidence>
<dbReference type="EMBL" id="CAEMXZ010000166">
    <property type="protein sequence ID" value="CAB4324539.1"/>
    <property type="molecule type" value="Genomic_DNA"/>
</dbReference>
<dbReference type="Gene3D" id="3.30.1380.10">
    <property type="match status" value="1"/>
</dbReference>
<dbReference type="InterPro" id="IPR009045">
    <property type="entry name" value="Zn_M74/Hedgehog-like"/>
</dbReference>
<accession>A0A6J5YLI1</accession>